<comment type="caution">
    <text evidence="2">The sequence shown here is derived from an EMBL/GenBank/DDBJ whole genome shotgun (WGS) entry which is preliminary data.</text>
</comment>
<reference evidence="2 3" key="1">
    <citation type="journal article" date="2023" name="IScience">
        <title>Expanded male sex-determining region conserved during the evolution of homothallism in the green alga Volvox.</title>
        <authorList>
            <person name="Yamamoto K."/>
            <person name="Matsuzaki R."/>
            <person name="Mahakham W."/>
            <person name="Heman W."/>
            <person name="Sekimoto H."/>
            <person name="Kawachi M."/>
            <person name="Minakuchi Y."/>
            <person name="Toyoda A."/>
            <person name="Nozaki H."/>
        </authorList>
    </citation>
    <scope>NUCLEOTIDE SEQUENCE [LARGE SCALE GENOMIC DNA]</scope>
    <source>
        <strain evidence="2 3">NIES-4468</strain>
    </source>
</reference>
<protein>
    <submittedName>
        <fullName evidence="2">Uncharacterized protein</fullName>
    </submittedName>
</protein>
<feature type="non-terminal residue" evidence="2">
    <location>
        <position position="897"/>
    </location>
</feature>
<accession>A0ABQ5SG37</accession>
<feature type="region of interest" description="Disordered" evidence="1">
    <location>
        <begin position="739"/>
        <end position="774"/>
    </location>
</feature>
<feature type="region of interest" description="Disordered" evidence="1">
    <location>
        <begin position="207"/>
        <end position="237"/>
    </location>
</feature>
<feature type="region of interest" description="Disordered" evidence="1">
    <location>
        <begin position="76"/>
        <end position="110"/>
    </location>
</feature>
<keyword evidence="3" id="KW-1185">Reference proteome</keyword>
<name>A0ABQ5SG37_9CHLO</name>
<feature type="compositionally biased region" description="Low complexity" evidence="1">
    <location>
        <begin position="551"/>
        <end position="567"/>
    </location>
</feature>
<dbReference type="EMBL" id="BSDZ01000079">
    <property type="protein sequence ID" value="GLI68428.1"/>
    <property type="molecule type" value="Genomic_DNA"/>
</dbReference>
<feature type="region of interest" description="Disordered" evidence="1">
    <location>
        <begin position="250"/>
        <end position="270"/>
    </location>
</feature>
<evidence type="ECO:0000256" key="1">
    <source>
        <dbReference type="SAM" id="MobiDB-lite"/>
    </source>
</evidence>
<proteinExistence type="predicted"/>
<feature type="compositionally biased region" description="Gly residues" evidence="1">
    <location>
        <begin position="371"/>
        <end position="380"/>
    </location>
</feature>
<feature type="compositionally biased region" description="Low complexity" evidence="1">
    <location>
        <begin position="464"/>
        <end position="481"/>
    </location>
</feature>
<feature type="compositionally biased region" description="Polar residues" evidence="1">
    <location>
        <begin position="420"/>
        <end position="434"/>
    </location>
</feature>
<gene>
    <name evidence="2" type="ORF">VaNZ11_012826</name>
</gene>
<evidence type="ECO:0000313" key="2">
    <source>
        <dbReference type="EMBL" id="GLI68428.1"/>
    </source>
</evidence>
<dbReference type="Proteomes" id="UP001165090">
    <property type="component" value="Unassembled WGS sequence"/>
</dbReference>
<sequence>MSSALCSKAAYNGFQMPSQTLRLRSFSGWLAAYGVSPETLVITSSVLNKSNMCTCCNSASRLQIFSATATASGTGTTVNEQRRLSKSGTATVNGEDGHLLGTNEPPDSVLERQTRPKTVGLPDELVRTADSRFSSHNDRNTTNTLPSSVVETLASASSQHQNQSIPSLKTLSSVAPRNITTAALQFHPSNAGATIAGKTSHRIDASAAASTAASDSTVVSGHAAASETGSSPATPLRRHLPLQATYMRRARRPARGLQPSNGAGNGSVDGKRTALTAAAARDGGSSDVISVQADGGHFPPASWRAIDETALPGEDECNTQTRVGTAVTNPGIKADEYESMTGKPRGGSAAAPVRADHLGDTEARARAEHPAGGGRGGGGASATRVRKYCSSERESVGNGAYGIGRIRRTHNPIRSGPGQIASSRTNDISTPNIYSSTRCRSVSRSSASGNSINTSNSRMPVEDSSTNNSSTNNSSTNNNESGNGGNDVPQDPKAQVQGELPRSGHQSIRARQVTKAATAAAAASSSSSDSSSSLIAAALPGNGRHRAFHQTPAPAAATSTGSAAPTAKRTSDDVSRITKNGNRMPRISVAASSSRTATEMLRGSGRSRAFTATAGDGAASSSSSRCSSSWAPGSKGPYPRTSRRRLHPGSLFSRGVGRNAAQQQRANPWSVRCTPIDMEATYPSLASFAAAVRSPAASGWHPLVISAALNHATKMMETLDRRKMPPELQEGIASVDRWKFDRGDERAANPSSRDTASPPSPSPAPALGSNSREGLHSDEKFLRETFDILYDTYLPYVRTTINSRYVINALWVCAKTGYWGPPGHGLVPALLARLRQDNYSLLCRSDGQAHGILWWALSQYDAQQQQQQQQKSGAVAVAALRGKGQAAVADGSGTANE</sequence>
<feature type="compositionally biased region" description="Low complexity" evidence="1">
    <location>
        <begin position="612"/>
        <end position="634"/>
    </location>
</feature>
<feature type="compositionally biased region" description="Low complexity" evidence="1">
    <location>
        <begin position="207"/>
        <end position="220"/>
    </location>
</feature>
<feature type="compositionally biased region" description="Low complexity" evidence="1">
    <location>
        <begin position="435"/>
        <end position="457"/>
    </location>
</feature>
<feature type="region of interest" description="Disordered" evidence="1">
    <location>
        <begin position="544"/>
        <end position="668"/>
    </location>
</feature>
<feature type="region of interest" description="Disordered" evidence="1">
    <location>
        <begin position="363"/>
        <end position="514"/>
    </location>
</feature>
<organism evidence="2 3">
    <name type="scientific">Volvox africanus</name>
    <dbReference type="NCBI Taxonomy" id="51714"/>
    <lineage>
        <taxon>Eukaryota</taxon>
        <taxon>Viridiplantae</taxon>
        <taxon>Chlorophyta</taxon>
        <taxon>core chlorophytes</taxon>
        <taxon>Chlorophyceae</taxon>
        <taxon>CS clade</taxon>
        <taxon>Chlamydomonadales</taxon>
        <taxon>Volvocaceae</taxon>
        <taxon>Volvox</taxon>
    </lineage>
</organism>
<evidence type="ECO:0000313" key="3">
    <source>
        <dbReference type="Proteomes" id="UP001165090"/>
    </source>
</evidence>